<evidence type="ECO:0000259" key="2">
    <source>
        <dbReference type="Pfam" id="PF25597"/>
    </source>
</evidence>
<proteinExistence type="predicted"/>
<dbReference type="InterPro" id="IPR013103">
    <property type="entry name" value="RVT_2"/>
</dbReference>
<reference evidence="3" key="1">
    <citation type="submission" date="2020-06" db="EMBL/GenBank/DDBJ databases">
        <authorList>
            <person name="Li T."/>
            <person name="Hu X."/>
            <person name="Zhang T."/>
            <person name="Song X."/>
            <person name="Zhang H."/>
            <person name="Dai N."/>
            <person name="Sheng W."/>
            <person name="Hou X."/>
            <person name="Wei L."/>
        </authorList>
    </citation>
    <scope>NUCLEOTIDE SEQUENCE</scope>
    <source>
        <strain evidence="3">G01</strain>
        <tissue evidence="3">Leaf</tissue>
    </source>
</reference>
<gene>
    <name evidence="3" type="ORF">Sangu_3208000</name>
</gene>
<reference evidence="3" key="2">
    <citation type="journal article" date="2024" name="Plant">
        <title>Genomic evolution and insights into agronomic trait innovations of Sesamum species.</title>
        <authorList>
            <person name="Miao H."/>
            <person name="Wang L."/>
            <person name="Qu L."/>
            <person name="Liu H."/>
            <person name="Sun Y."/>
            <person name="Le M."/>
            <person name="Wang Q."/>
            <person name="Wei S."/>
            <person name="Zheng Y."/>
            <person name="Lin W."/>
            <person name="Duan Y."/>
            <person name="Cao H."/>
            <person name="Xiong S."/>
            <person name="Wang X."/>
            <person name="Wei L."/>
            <person name="Li C."/>
            <person name="Ma Q."/>
            <person name="Ju M."/>
            <person name="Zhao R."/>
            <person name="Li G."/>
            <person name="Mu C."/>
            <person name="Tian Q."/>
            <person name="Mei H."/>
            <person name="Zhang T."/>
            <person name="Gao T."/>
            <person name="Zhang H."/>
        </authorList>
    </citation>
    <scope>NUCLEOTIDE SEQUENCE</scope>
    <source>
        <strain evidence="3">G01</strain>
    </source>
</reference>
<comment type="caution">
    <text evidence="3">The sequence shown here is derived from an EMBL/GenBank/DDBJ whole genome shotgun (WGS) entry which is preliminary data.</text>
</comment>
<dbReference type="Pfam" id="PF07727">
    <property type="entry name" value="RVT_2"/>
    <property type="match status" value="1"/>
</dbReference>
<sequence>MTLRDEFESLQSSVLHRSPLPKLDIVIKDLISEEIRLNTLHAEHVPLSTYMVLATHATQTIPLMFKHLLVILRTNENPLRGCSAITSSYKAVVTTAAIDESLENSSPKFSVQDIQALFQQLQPEHGYGIEHKGYRYWDPISKRLRMSRHVDFWEHKMFTSIVPFQTDKISTGDHNTGQDQTSVALEQTPSTTNGVCYVYSCSICYNLSSTSSNYSFDLPFDKTIVGCKWVYKIKTQVDGSIDRYEARFIAKGFTQEYGIAYDETFAPVARLTSVRNLIAIAATKQWKLFQMDIKNAFLNGDLSEEVYMQPPPGYNYPPGKGCRLRKALYGYKQAPRA</sequence>
<dbReference type="EMBL" id="JACGWK010000777">
    <property type="protein sequence ID" value="KAL0294952.1"/>
    <property type="molecule type" value="Genomic_DNA"/>
</dbReference>
<name>A0AAW2JLL1_9LAMI</name>
<dbReference type="AlphaFoldDB" id="A0AAW2JLL1"/>
<feature type="domain" description="Reverse transcriptase Ty1/copia-type" evidence="1">
    <location>
        <begin position="217"/>
        <end position="336"/>
    </location>
</feature>
<organism evidence="3">
    <name type="scientific">Sesamum angustifolium</name>
    <dbReference type="NCBI Taxonomy" id="2727405"/>
    <lineage>
        <taxon>Eukaryota</taxon>
        <taxon>Viridiplantae</taxon>
        <taxon>Streptophyta</taxon>
        <taxon>Embryophyta</taxon>
        <taxon>Tracheophyta</taxon>
        <taxon>Spermatophyta</taxon>
        <taxon>Magnoliopsida</taxon>
        <taxon>eudicotyledons</taxon>
        <taxon>Gunneridae</taxon>
        <taxon>Pentapetalae</taxon>
        <taxon>asterids</taxon>
        <taxon>lamiids</taxon>
        <taxon>Lamiales</taxon>
        <taxon>Pedaliaceae</taxon>
        <taxon>Sesamum</taxon>
    </lineage>
</organism>
<dbReference type="InterPro" id="IPR043502">
    <property type="entry name" value="DNA/RNA_pol_sf"/>
</dbReference>
<dbReference type="InterPro" id="IPR057670">
    <property type="entry name" value="SH3_retrovirus"/>
</dbReference>
<evidence type="ECO:0000313" key="3">
    <source>
        <dbReference type="EMBL" id="KAL0294952.1"/>
    </source>
</evidence>
<feature type="domain" description="Retroviral polymerase SH3-like" evidence="2">
    <location>
        <begin position="126"/>
        <end position="160"/>
    </location>
</feature>
<accession>A0AAW2JLL1</accession>
<evidence type="ECO:0000259" key="1">
    <source>
        <dbReference type="Pfam" id="PF07727"/>
    </source>
</evidence>
<dbReference type="SUPFAM" id="SSF56672">
    <property type="entry name" value="DNA/RNA polymerases"/>
    <property type="match status" value="1"/>
</dbReference>
<dbReference type="Pfam" id="PF25597">
    <property type="entry name" value="SH3_retrovirus"/>
    <property type="match status" value="1"/>
</dbReference>
<protein>
    <submittedName>
        <fullName evidence="3">Retrovirus-related Pol polyprotein from transposon RE2</fullName>
    </submittedName>
</protein>